<feature type="transmembrane region" description="Helical" evidence="9">
    <location>
        <begin position="235"/>
        <end position="256"/>
    </location>
</feature>
<evidence type="ECO:0000256" key="1">
    <source>
        <dbReference type="ARBA" id="ARBA00004651"/>
    </source>
</evidence>
<comment type="subcellular location">
    <subcellularLocation>
        <location evidence="1">Cell membrane</location>
        <topology evidence="1">Multi-pass membrane protein</topology>
    </subcellularLocation>
</comment>
<keyword evidence="6 9" id="KW-0472">Membrane</keyword>
<dbReference type="PANTHER" id="PTHR24249:SF372">
    <property type="entry name" value="G-PROTEIN COUPLED RECEPTORS FAMILY 1 PROFILE DOMAIN-CONTAINING PROTEIN"/>
    <property type="match status" value="1"/>
</dbReference>
<dbReference type="InterPro" id="IPR050569">
    <property type="entry name" value="TAAR"/>
</dbReference>
<evidence type="ECO:0000256" key="5">
    <source>
        <dbReference type="ARBA" id="ARBA00023040"/>
    </source>
</evidence>
<feature type="transmembrane region" description="Helical" evidence="9">
    <location>
        <begin position="113"/>
        <end position="137"/>
    </location>
</feature>
<dbReference type="PANTHER" id="PTHR24249">
    <property type="entry name" value="HISTAMINE RECEPTOR-RELATED G-PROTEIN COUPLED RECEPTOR"/>
    <property type="match status" value="1"/>
</dbReference>
<keyword evidence="8" id="KW-0807">Transducer</keyword>
<dbReference type="Pfam" id="PF00001">
    <property type="entry name" value="7tm_1"/>
    <property type="match status" value="1"/>
</dbReference>
<feature type="transmembrane region" description="Helical" evidence="9">
    <location>
        <begin position="39"/>
        <end position="65"/>
    </location>
</feature>
<feature type="domain" description="G-protein coupled receptors family 1 profile" evidence="10">
    <location>
        <begin position="57"/>
        <end position="287"/>
    </location>
</feature>
<sequence length="319" mass="35828">MAQRLSNLSNQTFWNCSRTAQDDKFEDTTSVLSYLTEEAVIVLSLICAFASLIGSAGNALVLLAVSKYDHLRTIPDLFIASLAFSDLTVCVLFLPMSIYHFQYPDAKDENVSFYLAKIFFGHFSMVASATNMFAVTIDRIFALRFPFKYTAAMTKMHALAEIAIVWVISLTFGALYACEVLSSIYVAFYSTVLLFGTIAMYIYIFVVAKRQENRIQDITMVSGGSSAEKKVARTIFTVVGVYTVCWLPMLLFPVIVNPSTKPEQFGKGYSWVQTFLACNSAVNPYIYCARSQKYRKAFAEILKIKGFNRDQPKPSSREL</sequence>
<name>A0ABN8LKN1_9CNID</name>
<evidence type="ECO:0000313" key="11">
    <source>
        <dbReference type="EMBL" id="CAH3017697.1"/>
    </source>
</evidence>
<feature type="transmembrane region" description="Helical" evidence="9">
    <location>
        <begin position="77"/>
        <end position="101"/>
    </location>
</feature>
<dbReference type="SUPFAM" id="SSF81321">
    <property type="entry name" value="Family A G protein-coupled receptor-like"/>
    <property type="match status" value="1"/>
</dbReference>
<keyword evidence="3 9" id="KW-0812">Transmembrane</keyword>
<reference evidence="11 12" key="1">
    <citation type="submission" date="2022-05" db="EMBL/GenBank/DDBJ databases">
        <authorList>
            <consortium name="Genoscope - CEA"/>
            <person name="William W."/>
        </authorList>
    </citation>
    <scope>NUCLEOTIDE SEQUENCE [LARGE SCALE GENOMIC DNA]</scope>
</reference>
<evidence type="ECO:0000256" key="6">
    <source>
        <dbReference type="ARBA" id="ARBA00023136"/>
    </source>
</evidence>
<dbReference type="CDD" id="cd00637">
    <property type="entry name" value="7tm_classA_rhodopsin-like"/>
    <property type="match status" value="1"/>
</dbReference>
<evidence type="ECO:0000256" key="9">
    <source>
        <dbReference type="SAM" id="Phobius"/>
    </source>
</evidence>
<gene>
    <name evidence="11" type="ORF">PEVE_00039033</name>
</gene>
<dbReference type="PRINTS" id="PR00237">
    <property type="entry name" value="GPCRRHODOPSN"/>
</dbReference>
<evidence type="ECO:0000256" key="7">
    <source>
        <dbReference type="ARBA" id="ARBA00023170"/>
    </source>
</evidence>
<comment type="caution">
    <text evidence="11">The sequence shown here is derived from an EMBL/GenBank/DDBJ whole genome shotgun (WGS) entry which is preliminary data.</text>
</comment>
<proteinExistence type="predicted"/>
<keyword evidence="4 9" id="KW-1133">Transmembrane helix</keyword>
<keyword evidence="7" id="KW-0675">Receptor</keyword>
<evidence type="ECO:0000256" key="4">
    <source>
        <dbReference type="ARBA" id="ARBA00022989"/>
    </source>
</evidence>
<feature type="transmembrane region" description="Helical" evidence="9">
    <location>
        <begin position="268"/>
        <end position="288"/>
    </location>
</feature>
<evidence type="ECO:0000256" key="8">
    <source>
        <dbReference type="ARBA" id="ARBA00023224"/>
    </source>
</evidence>
<protein>
    <recommendedName>
        <fullName evidence="10">G-protein coupled receptors family 1 profile domain-containing protein</fullName>
    </recommendedName>
</protein>
<feature type="transmembrane region" description="Helical" evidence="9">
    <location>
        <begin position="158"/>
        <end position="177"/>
    </location>
</feature>
<keyword evidence="5" id="KW-0297">G-protein coupled receptor</keyword>
<organism evidence="11 12">
    <name type="scientific">Porites evermanni</name>
    <dbReference type="NCBI Taxonomy" id="104178"/>
    <lineage>
        <taxon>Eukaryota</taxon>
        <taxon>Metazoa</taxon>
        <taxon>Cnidaria</taxon>
        <taxon>Anthozoa</taxon>
        <taxon>Hexacorallia</taxon>
        <taxon>Scleractinia</taxon>
        <taxon>Fungiina</taxon>
        <taxon>Poritidae</taxon>
        <taxon>Porites</taxon>
    </lineage>
</organism>
<evidence type="ECO:0000256" key="2">
    <source>
        <dbReference type="ARBA" id="ARBA00022475"/>
    </source>
</evidence>
<keyword evidence="12" id="KW-1185">Reference proteome</keyword>
<evidence type="ECO:0000256" key="3">
    <source>
        <dbReference type="ARBA" id="ARBA00022692"/>
    </source>
</evidence>
<dbReference type="Gene3D" id="1.20.1070.10">
    <property type="entry name" value="Rhodopsin 7-helix transmembrane proteins"/>
    <property type="match status" value="1"/>
</dbReference>
<dbReference type="SMART" id="SM01381">
    <property type="entry name" value="7TM_GPCR_Srsx"/>
    <property type="match status" value="1"/>
</dbReference>
<dbReference type="Proteomes" id="UP001159427">
    <property type="component" value="Unassembled WGS sequence"/>
</dbReference>
<dbReference type="InterPro" id="IPR017452">
    <property type="entry name" value="GPCR_Rhodpsn_7TM"/>
</dbReference>
<evidence type="ECO:0000313" key="12">
    <source>
        <dbReference type="Proteomes" id="UP001159427"/>
    </source>
</evidence>
<keyword evidence="2" id="KW-1003">Cell membrane</keyword>
<evidence type="ECO:0000259" key="10">
    <source>
        <dbReference type="PROSITE" id="PS50262"/>
    </source>
</evidence>
<feature type="transmembrane region" description="Helical" evidence="9">
    <location>
        <begin position="183"/>
        <end position="206"/>
    </location>
</feature>
<dbReference type="InterPro" id="IPR000276">
    <property type="entry name" value="GPCR_Rhodpsn"/>
</dbReference>
<dbReference type="EMBL" id="CALNXI010000068">
    <property type="protein sequence ID" value="CAH3017697.1"/>
    <property type="molecule type" value="Genomic_DNA"/>
</dbReference>
<accession>A0ABN8LKN1</accession>
<dbReference type="PROSITE" id="PS50262">
    <property type="entry name" value="G_PROTEIN_RECEP_F1_2"/>
    <property type="match status" value="1"/>
</dbReference>